<feature type="region of interest" description="Disordered" evidence="1">
    <location>
        <begin position="400"/>
        <end position="420"/>
    </location>
</feature>
<feature type="domain" description="Amidohydrolase-related" evidence="2">
    <location>
        <begin position="54"/>
        <end position="398"/>
    </location>
</feature>
<reference evidence="3 4" key="1">
    <citation type="submission" date="2019-05" db="EMBL/GenBank/DDBJ databases">
        <authorList>
            <person name="Lee S.D."/>
        </authorList>
    </citation>
    <scope>NUCLEOTIDE SEQUENCE [LARGE SCALE GENOMIC DNA]</scope>
    <source>
        <strain evidence="3 4">C5-26</strain>
    </source>
</reference>
<dbReference type="Gene3D" id="2.30.40.10">
    <property type="entry name" value="Urease, subunit C, domain 1"/>
    <property type="match status" value="1"/>
</dbReference>
<sequence>MSASVLVCGGVFDGVSAELGGRAEILVREGRIVEMGRSVSRPPGAELVDLSARTVSPGFIDSHVHLTMDAADLAQQTLASAATKALTGLGLAREYLGYGFTTVRDLGSMDPEFPTVDLRNALAAGIVEGPRLVVAGHVISATGAHGDLSGFYPSRWDLPVSAVADGIAEIRRLVRGEHAHGADWIKTANAGGYFSVGDDPARVTWFDDEMDALCKAAHQLGMPVAVHTGAPQACKQAIRCGARSLEHAYLIDEEGVEMATRAGVYVVPTMQMTQEDLAQLRSGTLPDQAVWKFRRDHQQILDSQRIIAASDVEVVFGTDCGMFPFSHGIAEFQAMVAAGLSPLRALRAATSVAAKMLGVGDIGVLRPGARADIVAMPGDPLADISVTARVDFVMHSGTIHLRPDEPRTTRPPDRTARPTG</sequence>
<evidence type="ECO:0000256" key="1">
    <source>
        <dbReference type="SAM" id="MobiDB-lite"/>
    </source>
</evidence>
<dbReference type="RefSeq" id="WP_146321021.1">
    <property type="nucleotide sequence ID" value="NZ_VCQV01000058.1"/>
</dbReference>
<accession>A0A563DRF5</accession>
<dbReference type="InterPro" id="IPR011059">
    <property type="entry name" value="Metal-dep_hydrolase_composite"/>
</dbReference>
<reference evidence="3 4" key="2">
    <citation type="submission" date="2019-08" db="EMBL/GenBank/DDBJ databases">
        <title>Jejuicoccus antrihumi gen. nov., sp. nov., a new member of the family Dermacoccaceae isolated from a cave.</title>
        <authorList>
            <person name="Schumann P."/>
            <person name="Kim I.S."/>
        </authorList>
    </citation>
    <scope>NUCLEOTIDE SEQUENCE [LARGE SCALE GENOMIC DNA]</scope>
    <source>
        <strain evidence="3 4">C5-26</strain>
    </source>
</reference>
<dbReference type="SUPFAM" id="SSF51338">
    <property type="entry name" value="Composite domain of metallo-dependent hydrolases"/>
    <property type="match status" value="1"/>
</dbReference>
<protein>
    <submittedName>
        <fullName evidence="3">Amidohydrolase family protein</fullName>
    </submittedName>
</protein>
<dbReference type="SUPFAM" id="SSF51556">
    <property type="entry name" value="Metallo-dependent hydrolases"/>
    <property type="match status" value="1"/>
</dbReference>
<comment type="caution">
    <text evidence="3">The sequence shown here is derived from an EMBL/GenBank/DDBJ whole genome shotgun (WGS) entry which is preliminary data.</text>
</comment>
<dbReference type="OrthoDB" id="3189065at2"/>
<dbReference type="InterPro" id="IPR057744">
    <property type="entry name" value="OTAase-like"/>
</dbReference>
<name>A0A563DRF5_9MICO</name>
<feature type="compositionally biased region" description="Basic and acidic residues" evidence="1">
    <location>
        <begin position="401"/>
        <end position="420"/>
    </location>
</feature>
<dbReference type="Proteomes" id="UP000320244">
    <property type="component" value="Unassembled WGS sequence"/>
</dbReference>
<organism evidence="3 4">
    <name type="scientific">Leekyejoonella antrihumi</name>
    <dbReference type="NCBI Taxonomy" id="1660198"/>
    <lineage>
        <taxon>Bacteria</taxon>
        <taxon>Bacillati</taxon>
        <taxon>Actinomycetota</taxon>
        <taxon>Actinomycetes</taxon>
        <taxon>Micrococcales</taxon>
        <taxon>Dermacoccaceae</taxon>
        <taxon>Leekyejoonella</taxon>
    </lineage>
</organism>
<gene>
    <name evidence="3" type="ORF">FGL98_23335</name>
</gene>
<dbReference type="AlphaFoldDB" id="A0A563DRF5"/>
<keyword evidence="3" id="KW-0378">Hydrolase</keyword>
<dbReference type="EMBL" id="VCQV01000058">
    <property type="protein sequence ID" value="TWP32805.1"/>
    <property type="molecule type" value="Genomic_DNA"/>
</dbReference>
<proteinExistence type="predicted"/>
<dbReference type="InterPro" id="IPR032466">
    <property type="entry name" value="Metal_Hydrolase"/>
</dbReference>
<dbReference type="GO" id="GO:0016810">
    <property type="term" value="F:hydrolase activity, acting on carbon-nitrogen (but not peptide) bonds"/>
    <property type="evidence" value="ECO:0007669"/>
    <property type="project" value="InterPro"/>
</dbReference>
<dbReference type="PANTHER" id="PTHR43135:SF3">
    <property type="entry name" value="ALPHA-D-RIBOSE 1-METHYLPHOSPHONATE 5-TRIPHOSPHATE DIPHOSPHATASE"/>
    <property type="match status" value="1"/>
</dbReference>
<dbReference type="PANTHER" id="PTHR43135">
    <property type="entry name" value="ALPHA-D-RIBOSE 1-METHYLPHOSPHONATE 5-TRIPHOSPHATE DIPHOSPHATASE"/>
    <property type="match status" value="1"/>
</dbReference>
<dbReference type="Pfam" id="PF01979">
    <property type="entry name" value="Amidohydro_1"/>
    <property type="match status" value="1"/>
</dbReference>
<dbReference type="CDD" id="cd01299">
    <property type="entry name" value="Met_dep_hydrolase_A"/>
    <property type="match status" value="1"/>
</dbReference>
<evidence type="ECO:0000313" key="4">
    <source>
        <dbReference type="Proteomes" id="UP000320244"/>
    </source>
</evidence>
<dbReference type="InterPro" id="IPR051781">
    <property type="entry name" value="Metallo-dep_Hydrolase"/>
</dbReference>
<dbReference type="InterPro" id="IPR006680">
    <property type="entry name" value="Amidohydro-rel"/>
</dbReference>
<evidence type="ECO:0000313" key="3">
    <source>
        <dbReference type="EMBL" id="TWP32805.1"/>
    </source>
</evidence>
<dbReference type="Gene3D" id="3.20.20.140">
    <property type="entry name" value="Metal-dependent hydrolases"/>
    <property type="match status" value="1"/>
</dbReference>
<evidence type="ECO:0000259" key="2">
    <source>
        <dbReference type="Pfam" id="PF01979"/>
    </source>
</evidence>
<keyword evidence="4" id="KW-1185">Reference proteome</keyword>